<dbReference type="InterPro" id="IPR005532">
    <property type="entry name" value="SUMF_dom"/>
</dbReference>
<dbReference type="InterPro" id="IPR017441">
    <property type="entry name" value="Protein_kinase_ATP_BS"/>
</dbReference>
<name>A0ABS5C510_9BACT</name>
<dbReference type="Gene3D" id="1.10.510.10">
    <property type="entry name" value="Transferase(Phosphotransferase) domain 1"/>
    <property type="match status" value="1"/>
</dbReference>
<feature type="domain" description="Protein kinase" evidence="8">
    <location>
        <begin position="75"/>
        <end position="343"/>
    </location>
</feature>
<keyword evidence="7" id="KW-1133">Transmembrane helix</keyword>
<evidence type="ECO:0000259" key="8">
    <source>
        <dbReference type="PROSITE" id="PS50011"/>
    </source>
</evidence>
<dbReference type="PROSITE" id="PS00107">
    <property type="entry name" value="PROTEIN_KINASE_ATP"/>
    <property type="match status" value="1"/>
</dbReference>
<dbReference type="Pfam" id="PF03781">
    <property type="entry name" value="FGE-sulfatase"/>
    <property type="match status" value="1"/>
</dbReference>
<proteinExistence type="predicted"/>
<dbReference type="SUPFAM" id="SSF56112">
    <property type="entry name" value="Protein kinase-like (PK-like)"/>
    <property type="match status" value="1"/>
</dbReference>
<dbReference type="PROSITE" id="PS50011">
    <property type="entry name" value="PROTEIN_KINASE_DOM"/>
    <property type="match status" value="1"/>
</dbReference>
<feature type="transmembrane region" description="Helical" evidence="7">
    <location>
        <begin position="443"/>
        <end position="467"/>
    </location>
</feature>
<evidence type="ECO:0000256" key="2">
    <source>
        <dbReference type="ARBA" id="ARBA00022741"/>
    </source>
</evidence>
<evidence type="ECO:0000313" key="9">
    <source>
        <dbReference type="EMBL" id="MBP3960515.1"/>
    </source>
</evidence>
<dbReference type="EMBL" id="JAGKQQ010000002">
    <property type="protein sequence ID" value="MBP3960515.1"/>
    <property type="molecule type" value="Genomic_DNA"/>
</dbReference>
<feature type="binding site" evidence="5">
    <location>
        <position position="108"/>
    </location>
    <ligand>
        <name>ATP</name>
        <dbReference type="ChEBI" id="CHEBI:30616"/>
    </ligand>
</feature>
<keyword evidence="3" id="KW-0418">Kinase</keyword>
<feature type="compositionally biased region" description="Basic and acidic residues" evidence="6">
    <location>
        <begin position="502"/>
        <end position="513"/>
    </location>
</feature>
<evidence type="ECO:0000313" key="10">
    <source>
        <dbReference type="Proteomes" id="UP000676565"/>
    </source>
</evidence>
<dbReference type="SUPFAM" id="SSF56436">
    <property type="entry name" value="C-type lectin-like"/>
    <property type="match status" value="1"/>
</dbReference>
<accession>A0ABS5C510</accession>
<dbReference type="PROSITE" id="PS00108">
    <property type="entry name" value="PROTEIN_KINASE_ST"/>
    <property type="match status" value="1"/>
</dbReference>
<dbReference type="RefSeq" id="WP_210662642.1">
    <property type="nucleotide sequence ID" value="NZ_JAGKQQ010000002.1"/>
</dbReference>
<evidence type="ECO:0000256" key="3">
    <source>
        <dbReference type="ARBA" id="ARBA00022777"/>
    </source>
</evidence>
<keyword evidence="10" id="KW-1185">Reference proteome</keyword>
<dbReference type="Proteomes" id="UP000676565">
    <property type="component" value="Unassembled WGS sequence"/>
</dbReference>
<dbReference type="Gene3D" id="3.30.200.20">
    <property type="entry name" value="Phosphorylase Kinase, domain 1"/>
    <property type="match status" value="1"/>
</dbReference>
<gene>
    <name evidence="9" type="ORF">J8F10_35265</name>
</gene>
<feature type="region of interest" description="Disordered" evidence="6">
    <location>
        <begin position="493"/>
        <end position="513"/>
    </location>
</feature>
<dbReference type="InterPro" id="IPR016187">
    <property type="entry name" value="CTDL_fold"/>
</dbReference>
<evidence type="ECO:0000256" key="4">
    <source>
        <dbReference type="ARBA" id="ARBA00022840"/>
    </source>
</evidence>
<keyword evidence="7" id="KW-0812">Transmembrane</keyword>
<dbReference type="InterPro" id="IPR042095">
    <property type="entry name" value="SUMF_sf"/>
</dbReference>
<comment type="caution">
    <text evidence="9">The sequence shown here is derived from an EMBL/GenBank/DDBJ whole genome shotgun (WGS) entry which is preliminary data.</text>
</comment>
<dbReference type="PANTHER" id="PTHR43289">
    <property type="entry name" value="MITOGEN-ACTIVATED PROTEIN KINASE KINASE KINASE 20-RELATED"/>
    <property type="match status" value="1"/>
</dbReference>
<evidence type="ECO:0000256" key="5">
    <source>
        <dbReference type="PROSITE-ProRule" id="PRU10141"/>
    </source>
</evidence>
<feature type="region of interest" description="Disordered" evidence="6">
    <location>
        <begin position="680"/>
        <end position="715"/>
    </location>
</feature>
<dbReference type="CDD" id="cd14014">
    <property type="entry name" value="STKc_PknB_like"/>
    <property type="match status" value="1"/>
</dbReference>
<evidence type="ECO:0000256" key="6">
    <source>
        <dbReference type="SAM" id="MobiDB-lite"/>
    </source>
</evidence>
<reference evidence="9 10" key="1">
    <citation type="submission" date="2021-04" db="EMBL/GenBank/DDBJ databases">
        <authorList>
            <person name="Ivanova A."/>
        </authorList>
    </citation>
    <scope>NUCLEOTIDE SEQUENCE [LARGE SCALE GENOMIC DNA]</scope>
    <source>
        <strain evidence="9 10">G18</strain>
    </source>
</reference>
<dbReference type="InterPro" id="IPR008271">
    <property type="entry name" value="Ser/Thr_kinase_AS"/>
</dbReference>
<dbReference type="Gene3D" id="3.90.1580.10">
    <property type="entry name" value="paralog of FGE (formylglycine-generating enzyme)"/>
    <property type="match status" value="1"/>
</dbReference>
<dbReference type="SMART" id="SM00220">
    <property type="entry name" value="S_TKc"/>
    <property type="match status" value="1"/>
</dbReference>
<keyword evidence="4 5" id="KW-0067">ATP-binding</keyword>
<keyword evidence="7" id="KW-0472">Membrane</keyword>
<organism evidence="9 10">
    <name type="scientific">Gemmata palustris</name>
    <dbReference type="NCBI Taxonomy" id="2822762"/>
    <lineage>
        <taxon>Bacteria</taxon>
        <taxon>Pseudomonadati</taxon>
        <taxon>Planctomycetota</taxon>
        <taxon>Planctomycetia</taxon>
        <taxon>Gemmatales</taxon>
        <taxon>Gemmataceae</taxon>
        <taxon>Gemmata</taxon>
    </lineage>
</organism>
<dbReference type="InterPro" id="IPR000719">
    <property type="entry name" value="Prot_kinase_dom"/>
</dbReference>
<dbReference type="InterPro" id="IPR011009">
    <property type="entry name" value="Kinase-like_dom_sf"/>
</dbReference>
<evidence type="ECO:0000256" key="1">
    <source>
        <dbReference type="ARBA" id="ARBA00022679"/>
    </source>
</evidence>
<evidence type="ECO:0000256" key="7">
    <source>
        <dbReference type="SAM" id="Phobius"/>
    </source>
</evidence>
<protein>
    <submittedName>
        <fullName evidence="9">SUMF1/EgtB/PvdO family nonheme iron enzyme</fullName>
    </submittedName>
</protein>
<dbReference type="Pfam" id="PF00069">
    <property type="entry name" value="Pkinase"/>
    <property type="match status" value="1"/>
</dbReference>
<keyword evidence="1" id="KW-0808">Transferase</keyword>
<dbReference type="PANTHER" id="PTHR43289:SF6">
    <property type="entry name" value="SERINE_THREONINE-PROTEIN KINASE NEKL-3"/>
    <property type="match status" value="1"/>
</dbReference>
<sequence>MSSAADATASFYQNLQASRLLTEAQLRELWGWIAYTKPDVQGVAKELHRRSWLTPYQIRETAKGRAAALKIASRYLLLDILGEGGMGRVYKVQDARMGRTVALKVIRKEKLAQGIAQGRFYQEIQALSAMDHPNVVKVYDAEEVDGNHFYVMELIDGTDLTKIVRESGALSVPDACDVIRQAALGLEHAFERGLVHRDIKPSNIIVPRAGGAVKLVDLGLARLMEQPGGEEASRITQEGFVIGTPDFLAPEQARNPMAVDIRADIYALGGTLYFALTGKAPFDGATPTEKLLKHCTDPAPRLLLSRPDAPAQIEQIILWCMAKGAEERPQTPLQLALALQPFCPPPAPGGSRSGSGYYPIPTVAPLPVPVPQSAYAAPAAPAVSYPPQPAYQPPAGYPAPVYAPQGIPLPPADPAPSNQVFKLPPRRNADDPIRRRAEGGFPVGAVLVVLGALFVVGVLGFAGYQLFLKTEPPPVEPFANTLEMKMVRIEGGTFRMGSPDSEPGRAGDGREGPVREVTIRGPFFMSATEVTNSQFVKVIGRNESRAAKIAHRIDSLPVDAATWSEANEFCKKLTEAEKNQPWARKNWAYRLPTEAEWEFAARAGTDTPFACGDRVNFPTQAVFRATEDDPLGTGGDPLKPLRFAQDVGKTEPNKFGLYDMNGNIAEWCSDYYKLEAYKDAARDNPSGPTDGDRRVIRGGSFRDPAAATRSAARDGQRQTARLDFVGFRVVYAPVQK</sequence>
<keyword evidence="2 5" id="KW-0547">Nucleotide-binding</keyword>